<dbReference type="EMBL" id="JAXIOK010000005">
    <property type="protein sequence ID" value="KAK4771538.1"/>
    <property type="molecule type" value="Genomic_DNA"/>
</dbReference>
<reference evidence="2 3" key="1">
    <citation type="journal article" date="2023" name="Hortic Res">
        <title>Pangenome of water caltrop reveals structural variations and asymmetric subgenome divergence after allopolyploidization.</title>
        <authorList>
            <person name="Zhang X."/>
            <person name="Chen Y."/>
            <person name="Wang L."/>
            <person name="Yuan Y."/>
            <person name="Fang M."/>
            <person name="Shi L."/>
            <person name="Lu R."/>
            <person name="Comes H.P."/>
            <person name="Ma Y."/>
            <person name="Chen Y."/>
            <person name="Huang G."/>
            <person name="Zhou Y."/>
            <person name="Zheng Z."/>
            <person name="Qiu Y."/>
        </authorList>
    </citation>
    <scope>NUCLEOTIDE SEQUENCE [LARGE SCALE GENOMIC DNA]</scope>
    <source>
        <tissue evidence="2">Roots</tissue>
    </source>
</reference>
<evidence type="ECO:0000313" key="2">
    <source>
        <dbReference type="EMBL" id="KAK4771538.1"/>
    </source>
</evidence>
<protein>
    <recommendedName>
        <fullName evidence="4">Secreted protein</fullName>
    </recommendedName>
</protein>
<proteinExistence type="predicted"/>
<keyword evidence="1" id="KW-0732">Signal</keyword>
<evidence type="ECO:0008006" key="4">
    <source>
        <dbReference type="Google" id="ProtNLM"/>
    </source>
</evidence>
<comment type="caution">
    <text evidence="2">The sequence shown here is derived from an EMBL/GenBank/DDBJ whole genome shotgun (WGS) entry which is preliminary data.</text>
</comment>
<evidence type="ECO:0000256" key="1">
    <source>
        <dbReference type="SAM" id="SignalP"/>
    </source>
</evidence>
<accession>A0AAN7KLK8</accession>
<evidence type="ECO:0000313" key="3">
    <source>
        <dbReference type="Proteomes" id="UP001345219"/>
    </source>
</evidence>
<feature type="chain" id="PRO_5042836712" description="Secreted protein" evidence="1">
    <location>
        <begin position="26"/>
        <end position="88"/>
    </location>
</feature>
<gene>
    <name evidence="2" type="ORF">SAY87_032070</name>
</gene>
<dbReference type="AlphaFoldDB" id="A0AAN7KLK8"/>
<keyword evidence="3" id="KW-1185">Reference proteome</keyword>
<dbReference type="Proteomes" id="UP001345219">
    <property type="component" value="Chromosome 24"/>
</dbReference>
<sequence length="88" mass="10078">MHPKFIPSTLYITCICLVAVSVCRAKSMQHHMHLQLASGRRRREQCPVGPRQAQVMDRRRKRAIRCFHGCPISTPAMPRRLSLQIGIS</sequence>
<feature type="signal peptide" evidence="1">
    <location>
        <begin position="1"/>
        <end position="25"/>
    </location>
</feature>
<name>A0AAN7KLK8_9MYRT</name>
<organism evidence="2 3">
    <name type="scientific">Trapa incisa</name>
    <dbReference type="NCBI Taxonomy" id="236973"/>
    <lineage>
        <taxon>Eukaryota</taxon>
        <taxon>Viridiplantae</taxon>
        <taxon>Streptophyta</taxon>
        <taxon>Embryophyta</taxon>
        <taxon>Tracheophyta</taxon>
        <taxon>Spermatophyta</taxon>
        <taxon>Magnoliopsida</taxon>
        <taxon>eudicotyledons</taxon>
        <taxon>Gunneridae</taxon>
        <taxon>Pentapetalae</taxon>
        <taxon>rosids</taxon>
        <taxon>malvids</taxon>
        <taxon>Myrtales</taxon>
        <taxon>Lythraceae</taxon>
        <taxon>Trapa</taxon>
    </lineage>
</organism>